<evidence type="ECO:0000259" key="5">
    <source>
        <dbReference type="PROSITE" id="PS50110"/>
    </source>
</evidence>
<dbReference type="Gene3D" id="3.40.50.2300">
    <property type="match status" value="1"/>
</dbReference>
<dbReference type="InterPro" id="IPR011006">
    <property type="entry name" value="CheY-like_superfamily"/>
</dbReference>
<dbReference type="SUPFAM" id="SSF52172">
    <property type="entry name" value="CheY-like"/>
    <property type="match status" value="1"/>
</dbReference>
<dbReference type="EMBL" id="JAFBDQ010000003">
    <property type="protein sequence ID" value="MBM7555916.1"/>
    <property type="molecule type" value="Genomic_DNA"/>
</dbReference>
<evidence type="ECO:0000256" key="4">
    <source>
        <dbReference type="PROSITE-ProRule" id="PRU00169"/>
    </source>
</evidence>
<accession>A0A938XQW3</accession>
<dbReference type="Proteomes" id="UP000774000">
    <property type="component" value="Unassembled WGS sequence"/>
</dbReference>
<dbReference type="Pfam" id="PF00072">
    <property type="entry name" value="Response_reg"/>
    <property type="match status" value="1"/>
</dbReference>
<protein>
    <recommendedName>
        <fullName evidence="1">Stage 0 sporulation protein A homolog</fullName>
    </recommendedName>
</protein>
<evidence type="ECO:0000313" key="6">
    <source>
        <dbReference type="EMBL" id="MBM7555916.1"/>
    </source>
</evidence>
<evidence type="ECO:0000313" key="7">
    <source>
        <dbReference type="Proteomes" id="UP000774000"/>
    </source>
</evidence>
<name>A0A938XQW3_9FIRM</name>
<dbReference type="SMART" id="SM00448">
    <property type="entry name" value="REC"/>
    <property type="match status" value="1"/>
</dbReference>
<sequence>MANKKILVLDDSKTIRSSVKYTLEKEGYEVLLAEDGKDGLEVLEENSSMSDRPKMIISDINMPRMGGIEFIEEVKSNSKFKFIPVLVLTTESQDRMKSKGKKAGAAGWLVKPFKPQQLIDVVEKFVR</sequence>
<dbReference type="RefSeq" id="WP_204700628.1">
    <property type="nucleotide sequence ID" value="NZ_JAFBDQ010000003.1"/>
</dbReference>
<gene>
    <name evidence="6" type="ORF">JOC47_000750</name>
</gene>
<dbReference type="InterPro" id="IPR001789">
    <property type="entry name" value="Sig_transdc_resp-reg_receiver"/>
</dbReference>
<keyword evidence="7" id="KW-1185">Reference proteome</keyword>
<dbReference type="InterPro" id="IPR050595">
    <property type="entry name" value="Bact_response_regulator"/>
</dbReference>
<evidence type="ECO:0000256" key="3">
    <source>
        <dbReference type="ARBA" id="ARBA00024867"/>
    </source>
</evidence>
<dbReference type="GO" id="GO:0000160">
    <property type="term" value="P:phosphorelay signal transduction system"/>
    <property type="evidence" value="ECO:0007669"/>
    <property type="project" value="InterPro"/>
</dbReference>
<organism evidence="6 7">
    <name type="scientific">Halanaerobacter jeridensis</name>
    <dbReference type="NCBI Taxonomy" id="706427"/>
    <lineage>
        <taxon>Bacteria</taxon>
        <taxon>Bacillati</taxon>
        <taxon>Bacillota</taxon>
        <taxon>Clostridia</taxon>
        <taxon>Halanaerobiales</taxon>
        <taxon>Halobacteroidaceae</taxon>
        <taxon>Halanaerobacter</taxon>
    </lineage>
</organism>
<dbReference type="PANTHER" id="PTHR44591:SF25">
    <property type="entry name" value="CHEMOTAXIS TWO-COMPONENT RESPONSE REGULATOR"/>
    <property type="match status" value="1"/>
</dbReference>
<dbReference type="AlphaFoldDB" id="A0A938XQW3"/>
<reference evidence="6" key="1">
    <citation type="submission" date="2021-01" db="EMBL/GenBank/DDBJ databases">
        <title>Genomic Encyclopedia of Type Strains, Phase IV (KMG-IV): sequencing the most valuable type-strain genomes for metagenomic binning, comparative biology and taxonomic classification.</title>
        <authorList>
            <person name="Goeker M."/>
        </authorList>
    </citation>
    <scope>NUCLEOTIDE SEQUENCE</scope>
    <source>
        <strain evidence="6">DSM 23230</strain>
    </source>
</reference>
<keyword evidence="2 4" id="KW-0597">Phosphoprotein</keyword>
<proteinExistence type="predicted"/>
<evidence type="ECO:0000256" key="1">
    <source>
        <dbReference type="ARBA" id="ARBA00018672"/>
    </source>
</evidence>
<comment type="caution">
    <text evidence="6">The sequence shown here is derived from an EMBL/GenBank/DDBJ whole genome shotgun (WGS) entry which is preliminary data.</text>
</comment>
<comment type="function">
    <text evidence="3">May play the central regulatory role in sporulation. It may be an element of the effector pathway responsible for the activation of sporulation genes in response to nutritional stress. Spo0A may act in concert with spo0H (a sigma factor) to control the expression of some genes that are critical to the sporulation process.</text>
</comment>
<dbReference type="PANTHER" id="PTHR44591">
    <property type="entry name" value="STRESS RESPONSE REGULATOR PROTEIN 1"/>
    <property type="match status" value="1"/>
</dbReference>
<feature type="domain" description="Response regulatory" evidence="5">
    <location>
        <begin position="5"/>
        <end position="126"/>
    </location>
</feature>
<dbReference type="PROSITE" id="PS50110">
    <property type="entry name" value="RESPONSE_REGULATORY"/>
    <property type="match status" value="1"/>
</dbReference>
<feature type="modified residue" description="4-aspartylphosphate" evidence="4">
    <location>
        <position position="59"/>
    </location>
</feature>
<evidence type="ECO:0000256" key="2">
    <source>
        <dbReference type="ARBA" id="ARBA00022553"/>
    </source>
</evidence>